<dbReference type="InterPro" id="IPR038338">
    <property type="entry name" value="PriC_sf"/>
</dbReference>
<dbReference type="RefSeq" id="WP_095498510.1">
    <property type="nucleotide sequence ID" value="NZ_BSPO01000003.1"/>
</dbReference>
<dbReference type="InterPro" id="IPR010890">
    <property type="entry name" value="PriC"/>
</dbReference>
<sequence>MSQNRAIRALTSQLQTLQSRAQQHDNQLNPSAKHLLSNRHRFHQQLFDHHGAELVPCANNISKDIQRLAQLIQLGHNPQTIEALCLRIQDKFEALSQALVSTKVTVEHERSAHQSSRKLWAKRKLASQQKAAKNSANSQYPWIPAEAFHDASALALQIDKHRRWMSKLEVTLEKLDIRLHRSIGADKIQCQQDILATSKRLQQCQQALLHLQACLRHLKPSN</sequence>
<organism evidence="2 3">
    <name type="scientific">Paraferrimonas haliotis</name>
    <dbReference type="NCBI Taxonomy" id="2013866"/>
    <lineage>
        <taxon>Bacteria</taxon>
        <taxon>Pseudomonadati</taxon>
        <taxon>Pseudomonadota</taxon>
        <taxon>Gammaproteobacteria</taxon>
        <taxon>Alteromonadales</taxon>
        <taxon>Ferrimonadaceae</taxon>
        <taxon>Paraferrimonas</taxon>
    </lineage>
</organism>
<accession>A0AA37TTB0</accession>
<evidence type="ECO:0000313" key="2">
    <source>
        <dbReference type="EMBL" id="GLS83997.1"/>
    </source>
</evidence>
<dbReference type="Proteomes" id="UP001157439">
    <property type="component" value="Unassembled WGS sequence"/>
</dbReference>
<name>A0AA37TTB0_9GAMM</name>
<comment type="caution">
    <text evidence="2">The sequence shown here is derived from an EMBL/GenBank/DDBJ whole genome shotgun (WGS) entry which is preliminary data.</text>
</comment>
<evidence type="ECO:0008006" key="4">
    <source>
        <dbReference type="Google" id="ProtNLM"/>
    </source>
</evidence>
<dbReference type="EMBL" id="BSPO01000003">
    <property type="protein sequence ID" value="GLS83870.1"/>
    <property type="molecule type" value="Genomic_DNA"/>
</dbReference>
<evidence type="ECO:0000313" key="1">
    <source>
        <dbReference type="EMBL" id="GLS83870.1"/>
    </source>
</evidence>
<evidence type="ECO:0000313" key="3">
    <source>
        <dbReference type="Proteomes" id="UP001157439"/>
    </source>
</evidence>
<dbReference type="Pfam" id="PF07445">
    <property type="entry name" value="PriC"/>
    <property type="match status" value="1"/>
</dbReference>
<reference evidence="2 3" key="1">
    <citation type="journal article" date="2014" name="Int. J. Syst. Evol. Microbiol.">
        <title>Complete genome sequence of Corynebacterium casei LMG S-19264T (=DSM 44701T), isolated from a smear-ripened cheese.</title>
        <authorList>
            <consortium name="US DOE Joint Genome Institute (JGI-PGF)"/>
            <person name="Walter F."/>
            <person name="Albersmeier A."/>
            <person name="Kalinowski J."/>
            <person name="Ruckert C."/>
        </authorList>
    </citation>
    <scope>NUCLEOTIDE SEQUENCE [LARGE SCALE GENOMIC DNA]</scope>
    <source>
        <strain evidence="2 3">NBRC 112785</strain>
    </source>
</reference>
<keyword evidence="3" id="KW-1185">Reference proteome</keyword>
<proteinExistence type="predicted"/>
<dbReference type="Gene3D" id="1.20.1270.340">
    <property type="match status" value="1"/>
</dbReference>
<gene>
    <name evidence="1" type="ORF">GCM10007894_18470</name>
    <name evidence="2" type="ORF">GCM10007894_19740</name>
</gene>
<dbReference type="AlphaFoldDB" id="A0AA37TTB0"/>
<protein>
    <recommendedName>
        <fullName evidence="4">Restart primosome assembly protein PriC</fullName>
    </recommendedName>
</protein>
<dbReference type="EMBL" id="BSPO01000003">
    <property type="protein sequence ID" value="GLS83997.1"/>
    <property type="molecule type" value="Genomic_DNA"/>
</dbReference>
<reference evidence="2" key="2">
    <citation type="submission" date="2023-01" db="EMBL/GenBank/DDBJ databases">
        <title>Draft genome sequence of Paraferrimonas haliotis strain NBRC 112785.</title>
        <authorList>
            <person name="Sun Q."/>
            <person name="Mori K."/>
        </authorList>
    </citation>
    <scope>NUCLEOTIDE SEQUENCE</scope>
    <source>
        <strain evidence="2">NBRC 112785</strain>
    </source>
</reference>